<keyword evidence="6 8" id="KW-0472">Membrane</keyword>
<evidence type="ECO:0000256" key="1">
    <source>
        <dbReference type="ARBA" id="ARBA00004651"/>
    </source>
</evidence>
<evidence type="ECO:0000256" key="5">
    <source>
        <dbReference type="ARBA" id="ARBA00022989"/>
    </source>
</evidence>
<evidence type="ECO:0000256" key="8">
    <source>
        <dbReference type="SAM" id="Phobius"/>
    </source>
</evidence>
<feature type="transmembrane region" description="Helical" evidence="8">
    <location>
        <begin position="57"/>
        <end position="76"/>
    </location>
</feature>
<dbReference type="OrthoDB" id="9810850at2"/>
<evidence type="ECO:0000313" key="11">
    <source>
        <dbReference type="Proteomes" id="UP000184609"/>
    </source>
</evidence>
<dbReference type="GO" id="GO:0004129">
    <property type="term" value="F:cytochrome-c oxidase activity"/>
    <property type="evidence" value="ECO:0007669"/>
    <property type="project" value="InterPro"/>
</dbReference>
<evidence type="ECO:0000256" key="2">
    <source>
        <dbReference type="ARBA" id="ARBA00010581"/>
    </source>
</evidence>
<dbReference type="InterPro" id="IPR013833">
    <property type="entry name" value="Cyt_c_oxidase_su3_a-hlx"/>
</dbReference>
<dbReference type="InterPro" id="IPR000298">
    <property type="entry name" value="Cyt_c_oxidase-like_su3"/>
</dbReference>
<evidence type="ECO:0000256" key="4">
    <source>
        <dbReference type="ARBA" id="ARBA00022692"/>
    </source>
</evidence>
<organism evidence="10 11">
    <name type="scientific">Algoriphagus zhangzhouensis</name>
    <dbReference type="NCBI Taxonomy" id="1073327"/>
    <lineage>
        <taxon>Bacteria</taxon>
        <taxon>Pseudomonadati</taxon>
        <taxon>Bacteroidota</taxon>
        <taxon>Cytophagia</taxon>
        <taxon>Cytophagales</taxon>
        <taxon>Cyclobacteriaceae</taxon>
        <taxon>Algoriphagus</taxon>
    </lineage>
</organism>
<dbReference type="PANTHER" id="PTHR11403:SF2">
    <property type="entry name" value="CYTOCHROME BO(3) UBIQUINOL OXIDASE SUBUNIT 3"/>
    <property type="match status" value="1"/>
</dbReference>
<keyword evidence="4 7" id="KW-0812">Transmembrane</keyword>
<dbReference type="InterPro" id="IPR035973">
    <property type="entry name" value="Cyt_c_oxidase_su3-like_sf"/>
</dbReference>
<dbReference type="EMBL" id="FRXN01000002">
    <property type="protein sequence ID" value="SHO61856.1"/>
    <property type="molecule type" value="Genomic_DNA"/>
</dbReference>
<evidence type="ECO:0000256" key="3">
    <source>
        <dbReference type="ARBA" id="ARBA00022475"/>
    </source>
</evidence>
<name>A0A1M7ZB12_9BACT</name>
<keyword evidence="5 8" id="KW-1133">Transmembrane helix</keyword>
<dbReference type="PANTHER" id="PTHR11403">
    <property type="entry name" value="CYTOCHROME C OXIDASE SUBUNIT III"/>
    <property type="match status" value="1"/>
</dbReference>
<dbReference type="Gene3D" id="1.20.120.80">
    <property type="entry name" value="Cytochrome c oxidase, subunit III, four-helix bundle"/>
    <property type="match status" value="1"/>
</dbReference>
<gene>
    <name evidence="10" type="ORF">SAMN04488108_1625</name>
</gene>
<dbReference type="STRING" id="1073327.SAMN04488108_1625"/>
<proteinExistence type="inferred from homology"/>
<keyword evidence="3" id="KW-1003">Cell membrane</keyword>
<evidence type="ECO:0000313" key="10">
    <source>
        <dbReference type="EMBL" id="SHO61856.1"/>
    </source>
</evidence>
<accession>A0A1M7ZB12</accession>
<comment type="subcellular location">
    <subcellularLocation>
        <location evidence="1 7">Cell membrane</location>
        <topology evidence="1 7">Multi-pass membrane protein</topology>
    </subcellularLocation>
</comment>
<dbReference type="InterPro" id="IPR024791">
    <property type="entry name" value="Cyt_c/ubiquinol_Oxase_su3"/>
</dbReference>
<feature type="transmembrane region" description="Helical" evidence="8">
    <location>
        <begin position="184"/>
        <end position="202"/>
    </location>
</feature>
<dbReference type="GO" id="GO:0005886">
    <property type="term" value="C:plasma membrane"/>
    <property type="evidence" value="ECO:0007669"/>
    <property type="project" value="UniProtKB-SubCell"/>
</dbReference>
<evidence type="ECO:0000256" key="7">
    <source>
        <dbReference type="RuleBase" id="RU003376"/>
    </source>
</evidence>
<feature type="transmembrane region" description="Helical" evidence="8">
    <location>
        <begin position="130"/>
        <end position="154"/>
    </location>
</feature>
<dbReference type="PROSITE" id="PS50253">
    <property type="entry name" value="COX3"/>
    <property type="match status" value="1"/>
</dbReference>
<evidence type="ECO:0000256" key="6">
    <source>
        <dbReference type="ARBA" id="ARBA00023136"/>
    </source>
</evidence>
<feature type="transmembrane region" description="Helical" evidence="8">
    <location>
        <begin position="97"/>
        <end position="115"/>
    </location>
</feature>
<feature type="domain" description="Heme-copper oxidase subunit III family profile" evidence="9">
    <location>
        <begin position="24"/>
        <end position="204"/>
    </location>
</feature>
<dbReference type="RefSeq" id="WP_073571280.1">
    <property type="nucleotide sequence ID" value="NZ_FRXN01000002.1"/>
</dbReference>
<evidence type="ECO:0000259" key="9">
    <source>
        <dbReference type="PROSITE" id="PS50253"/>
    </source>
</evidence>
<feature type="transmembrane region" description="Helical" evidence="8">
    <location>
        <begin position="23"/>
        <end position="45"/>
    </location>
</feature>
<dbReference type="SUPFAM" id="SSF81452">
    <property type="entry name" value="Cytochrome c oxidase subunit III-like"/>
    <property type="match status" value="1"/>
</dbReference>
<keyword evidence="11" id="KW-1185">Reference proteome</keyword>
<dbReference type="Proteomes" id="UP000184609">
    <property type="component" value="Unassembled WGS sequence"/>
</dbReference>
<sequence>MGDTKNTKNWFQKLESLHPYETLLYLGMIGSGLIFLFLTVAFLFSGVDQLSGMNQKIPLSFLVSTFLLVLSGYSASRMRVYYQEERTNRVVSSLRNTMVLGFIFTILQISGWMELQQMGIDFKGIPSGSFLYVLSGIHIFHLLGAIIFAVILWVQLKRVQEDEVGQLILVTNPFEKMRIRLFTIYWQFMDAVWLILFLLFVLSF</sequence>
<comment type="similarity">
    <text evidence="2 7">Belongs to the cytochrome c oxidase subunit 3 family.</text>
</comment>
<reference evidence="11" key="1">
    <citation type="submission" date="2016-12" db="EMBL/GenBank/DDBJ databases">
        <authorList>
            <person name="Varghese N."/>
            <person name="Submissions S."/>
        </authorList>
    </citation>
    <scope>NUCLEOTIDE SEQUENCE [LARGE SCALE GENOMIC DNA]</scope>
    <source>
        <strain evidence="11">DSM 25035</strain>
    </source>
</reference>
<dbReference type="Pfam" id="PF00510">
    <property type="entry name" value="COX3"/>
    <property type="match status" value="1"/>
</dbReference>
<protein>
    <submittedName>
        <fullName evidence="10">Cytochrome c oxidase subunit 3</fullName>
    </submittedName>
</protein>
<dbReference type="GO" id="GO:0019646">
    <property type="term" value="P:aerobic electron transport chain"/>
    <property type="evidence" value="ECO:0007669"/>
    <property type="project" value="InterPro"/>
</dbReference>
<dbReference type="AlphaFoldDB" id="A0A1M7ZB12"/>